<organism evidence="2 3">
    <name type="scientific">Marinobacterium marinum</name>
    <dbReference type="NCBI Taxonomy" id="2756129"/>
    <lineage>
        <taxon>Bacteria</taxon>
        <taxon>Pseudomonadati</taxon>
        <taxon>Pseudomonadota</taxon>
        <taxon>Gammaproteobacteria</taxon>
        <taxon>Oceanospirillales</taxon>
        <taxon>Oceanospirillaceae</taxon>
        <taxon>Marinobacterium</taxon>
    </lineage>
</organism>
<dbReference type="Proteomes" id="UP000538931">
    <property type="component" value="Unassembled WGS sequence"/>
</dbReference>
<comment type="caution">
    <text evidence="2">The sequence shown here is derived from an EMBL/GenBank/DDBJ whole genome shotgun (WGS) entry which is preliminary data.</text>
</comment>
<keyword evidence="1" id="KW-0472">Membrane</keyword>
<proteinExistence type="predicted"/>
<gene>
    <name evidence="2" type="ORF">H1S06_12395</name>
</gene>
<keyword evidence="3" id="KW-1185">Reference proteome</keyword>
<evidence type="ECO:0008006" key="4">
    <source>
        <dbReference type="Google" id="ProtNLM"/>
    </source>
</evidence>
<name>A0A7W1WZP5_9GAMM</name>
<accession>A0A7W1WZP5</accession>
<dbReference type="EMBL" id="JACEMT010000052">
    <property type="protein sequence ID" value="MBA4503162.1"/>
    <property type="molecule type" value="Genomic_DNA"/>
</dbReference>
<feature type="transmembrane region" description="Helical" evidence="1">
    <location>
        <begin position="21"/>
        <end position="41"/>
    </location>
</feature>
<dbReference type="AlphaFoldDB" id="A0A7W1WZP5"/>
<evidence type="ECO:0000256" key="1">
    <source>
        <dbReference type="SAM" id="Phobius"/>
    </source>
</evidence>
<evidence type="ECO:0000313" key="3">
    <source>
        <dbReference type="Proteomes" id="UP000538931"/>
    </source>
</evidence>
<keyword evidence="1" id="KW-1133">Transmembrane helix</keyword>
<dbReference type="RefSeq" id="WP_181740665.1">
    <property type="nucleotide sequence ID" value="NZ_JACEMT010000052.1"/>
</dbReference>
<protein>
    <recommendedName>
        <fullName evidence="4">DUF2721 domain-containing protein</fullName>
    </recommendedName>
</protein>
<sequence>MRVDAIKARLRQRAQDPRGNLRTLLSGAFLFFSGLGGIMMAQYGLSSGLKAELLALAGLILMVAGSILALLGYLSLSLLRIWHLLDNDDEQRNPPPRH</sequence>
<keyword evidence="1" id="KW-0812">Transmembrane</keyword>
<feature type="transmembrane region" description="Helical" evidence="1">
    <location>
        <begin position="53"/>
        <end position="74"/>
    </location>
</feature>
<reference evidence="2 3" key="1">
    <citation type="submission" date="2020-07" db="EMBL/GenBank/DDBJ databases">
        <title>Bacterium isolated from marien macroalgae.</title>
        <authorList>
            <person name="Zhu K."/>
            <person name="Lu D."/>
            <person name="Du Z."/>
        </authorList>
    </citation>
    <scope>NUCLEOTIDE SEQUENCE [LARGE SCALE GENOMIC DNA]</scope>
    <source>
        <strain evidence="2 3">3-1745</strain>
    </source>
</reference>
<evidence type="ECO:0000313" key="2">
    <source>
        <dbReference type="EMBL" id="MBA4503162.1"/>
    </source>
</evidence>